<evidence type="ECO:0000313" key="2">
    <source>
        <dbReference type="Proteomes" id="UP000814140"/>
    </source>
</evidence>
<dbReference type="Proteomes" id="UP000814140">
    <property type="component" value="Unassembled WGS sequence"/>
</dbReference>
<protein>
    <submittedName>
        <fullName evidence="1">Uncharacterized protein</fullName>
    </submittedName>
</protein>
<reference evidence="1" key="2">
    <citation type="journal article" date="2022" name="New Phytol.">
        <title>Evolutionary transition to the ectomycorrhizal habit in the genomes of a hyperdiverse lineage of mushroom-forming fungi.</title>
        <authorList>
            <person name="Looney B."/>
            <person name="Miyauchi S."/>
            <person name="Morin E."/>
            <person name="Drula E."/>
            <person name="Courty P.E."/>
            <person name="Kohler A."/>
            <person name="Kuo A."/>
            <person name="LaButti K."/>
            <person name="Pangilinan J."/>
            <person name="Lipzen A."/>
            <person name="Riley R."/>
            <person name="Andreopoulos W."/>
            <person name="He G."/>
            <person name="Johnson J."/>
            <person name="Nolan M."/>
            <person name="Tritt A."/>
            <person name="Barry K.W."/>
            <person name="Grigoriev I.V."/>
            <person name="Nagy L.G."/>
            <person name="Hibbett D."/>
            <person name="Henrissat B."/>
            <person name="Matheny P.B."/>
            <person name="Labbe J."/>
            <person name="Martin F.M."/>
        </authorList>
    </citation>
    <scope>NUCLEOTIDE SEQUENCE</scope>
    <source>
        <strain evidence="1">HHB10654</strain>
    </source>
</reference>
<dbReference type="EMBL" id="MU277227">
    <property type="protein sequence ID" value="KAI0059299.1"/>
    <property type="molecule type" value="Genomic_DNA"/>
</dbReference>
<reference evidence="1" key="1">
    <citation type="submission" date="2021-03" db="EMBL/GenBank/DDBJ databases">
        <authorList>
            <consortium name="DOE Joint Genome Institute"/>
            <person name="Ahrendt S."/>
            <person name="Looney B.P."/>
            <person name="Miyauchi S."/>
            <person name="Morin E."/>
            <person name="Drula E."/>
            <person name="Courty P.E."/>
            <person name="Chicoki N."/>
            <person name="Fauchery L."/>
            <person name="Kohler A."/>
            <person name="Kuo A."/>
            <person name="Labutti K."/>
            <person name="Pangilinan J."/>
            <person name="Lipzen A."/>
            <person name="Riley R."/>
            <person name="Andreopoulos W."/>
            <person name="He G."/>
            <person name="Johnson J."/>
            <person name="Barry K.W."/>
            <person name="Grigoriev I.V."/>
            <person name="Nagy L."/>
            <person name="Hibbett D."/>
            <person name="Henrissat B."/>
            <person name="Matheny P.B."/>
            <person name="Labbe J."/>
            <person name="Martin F."/>
        </authorList>
    </citation>
    <scope>NUCLEOTIDE SEQUENCE</scope>
    <source>
        <strain evidence="1">HHB10654</strain>
    </source>
</reference>
<gene>
    <name evidence="1" type="ORF">BV25DRAFT_1137433</name>
</gene>
<keyword evidence="2" id="KW-1185">Reference proteome</keyword>
<organism evidence="1 2">
    <name type="scientific">Artomyces pyxidatus</name>
    <dbReference type="NCBI Taxonomy" id="48021"/>
    <lineage>
        <taxon>Eukaryota</taxon>
        <taxon>Fungi</taxon>
        <taxon>Dikarya</taxon>
        <taxon>Basidiomycota</taxon>
        <taxon>Agaricomycotina</taxon>
        <taxon>Agaricomycetes</taxon>
        <taxon>Russulales</taxon>
        <taxon>Auriscalpiaceae</taxon>
        <taxon>Artomyces</taxon>
    </lineage>
</organism>
<evidence type="ECO:0000313" key="1">
    <source>
        <dbReference type="EMBL" id="KAI0059299.1"/>
    </source>
</evidence>
<comment type="caution">
    <text evidence="1">The sequence shown here is derived from an EMBL/GenBank/DDBJ whole genome shotgun (WGS) entry which is preliminary data.</text>
</comment>
<proteinExistence type="predicted"/>
<accession>A0ACB8SS13</accession>
<sequence length="174" mass="17985">MLFSRHNVGRAASWPGLFLAAATALSTFAVAAPTVHPTVVPGPGLPTLAELGITSEELYARPPSLQARAALYDPVCETYTTADVDNVIACFNYLESIGGNACTVDGDNVQFCYSGDAQVTGSNISGTGSASSLCDVALGLQWIFTYCNQGGQVGGSQAANGNGYLIVGVENINW</sequence>
<name>A0ACB8SS13_9AGAM</name>